<proteinExistence type="predicted"/>
<organism evidence="2 3">
    <name type="scientific">Pontibacter chinhatensis</name>
    <dbReference type="NCBI Taxonomy" id="1436961"/>
    <lineage>
        <taxon>Bacteria</taxon>
        <taxon>Pseudomonadati</taxon>
        <taxon>Bacteroidota</taxon>
        <taxon>Cytophagia</taxon>
        <taxon>Cytophagales</taxon>
        <taxon>Hymenobacteraceae</taxon>
        <taxon>Pontibacter</taxon>
    </lineage>
</organism>
<dbReference type="AlphaFoldDB" id="A0A1I2WLH4"/>
<feature type="transmembrane region" description="Helical" evidence="1">
    <location>
        <begin position="12"/>
        <end position="45"/>
    </location>
</feature>
<keyword evidence="3" id="KW-1185">Reference proteome</keyword>
<feature type="transmembrane region" description="Helical" evidence="1">
    <location>
        <begin position="57"/>
        <end position="78"/>
    </location>
</feature>
<accession>A0A1I2WLH4</accession>
<protein>
    <submittedName>
        <fullName evidence="2">Uncharacterized protein</fullName>
    </submittedName>
</protein>
<evidence type="ECO:0000256" key="1">
    <source>
        <dbReference type="SAM" id="Phobius"/>
    </source>
</evidence>
<keyword evidence="1" id="KW-0812">Transmembrane</keyword>
<evidence type="ECO:0000313" key="2">
    <source>
        <dbReference type="EMBL" id="SFH02155.1"/>
    </source>
</evidence>
<sequence>MRVAFNSAHITSWVIGLVVFAIGLSNLVLVHPVPGIVFLLLSLVYPPQVNAVLKARFGFSVPLAVKVILGLVIIWFTLGVSDLGDMID</sequence>
<dbReference type="OrthoDB" id="1453199at2"/>
<evidence type="ECO:0000313" key="3">
    <source>
        <dbReference type="Proteomes" id="UP000198724"/>
    </source>
</evidence>
<dbReference type="Proteomes" id="UP000198724">
    <property type="component" value="Unassembled WGS sequence"/>
</dbReference>
<keyword evidence="1" id="KW-1133">Transmembrane helix</keyword>
<keyword evidence="1" id="KW-0472">Membrane</keyword>
<dbReference type="EMBL" id="FOOT01000005">
    <property type="protein sequence ID" value="SFH02155.1"/>
    <property type="molecule type" value="Genomic_DNA"/>
</dbReference>
<dbReference type="RefSeq" id="WP_092103206.1">
    <property type="nucleotide sequence ID" value="NZ_FOOT01000005.1"/>
</dbReference>
<name>A0A1I2WLH4_9BACT</name>
<reference evidence="3" key="1">
    <citation type="submission" date="2016-10" db="EMBL/GenBank/DDBJ databases">
        <authorList>
            <person name="Varghese N."/>
            <person name="Submissions S."/>
        </authorList>
    </citation>
    <scope>NUCLEOTIDE SEQUENCE [LARGE SCALE GENOMIC DNA]</scope>
    <source>
        <strain evidence="3">LP51</strain>
    </source>
</reference>
<dbReference type="STRING" id="1436961.SAMN05421739_10596"/>
<gene>
    <name evidence="2" type="ORF">SAMN05421739_10596</name>
</gene>